<organism evidence="1 2">
    <name type="scientific">Riccia fluitans</name>
    <dbReference type="NCBI Taxonomy" id="41844"/>
    <lineage>
        <taxon>Eukaryota</taxon>
        <taxon>Viridiplantae</taxon>
        <taxon>Streptophyta</taxon>
        <taxon>Embryophyta</taxon>
        <taxon>Marchantiophyta</taxon>
        <taxon>Marchantiopsida</taxon>
        <taxon>Marchantiidae</taxon>
        <taxon>Marchantiales</taxon>
        <taxon>Ricciaceae</taxon>
        <taxon>Riccia</taxon>
    </lineage>
</organism>
<evidence type="ECO:0000313" key="1">
    <source>
        <dbReference type="EMBL" id="KAL2610334.1"/>
    </source>
</evidence>
<sequence length="85" mass="9302">MLALVERKKWWLVGPSERGLGSILAASAGGRIRVSLLGSLDFVLGGVRIVPARFQRSILGTFLPPPLGLGWVGFEWPVRGRRPRP</sequence>
<reference evidence="1 2" key="1">
    <citation type="submission" date="2024-09" db="EMBL/GenBank/DDBJ databases">
        <title>Chromosome-scale assembly of Riccia fluitans.</title>
        <authorList>
            <person name="Paukszto L."/>
            <person name="Sawicki J."/>
            <person name="Karawczyk K."/>
            <person name="Piernik-Szablinska J."/>
            <person name="Szczecinska M."/>
            <person name="Mazdziarz M."/>
        </authorList>
    </citation>
    <scope>NUCLEOTIDE SEQUENCE [LARGE SCALE GENOMIC DNA]</scope>
    <source>
        <strain evidence="1">Rf_01</strain>
        <tissue evidence="1">Aerial parts of the thallus</tissue>
    </source>
</reference>
<dbReference type="EMBL" id="JBHFFA010000008">
    <property type="protein sequence ID" value="KAL2610334.1"/>
    <property type="molecule type" value="Genomic_DNA"/>
</dbReference>
<accession>A0ABD1XNJ1</accession>
<evidence type="ECO:0000313" key="2">
    <source>
        <dbReference type="Proteomes" id="UP001605036"/>
    </source>
</evidence>
<dbReference type="Proteomes" id="UP001605036">
    <property type="component" value="Unassembled WGS sequence"/>
</dbReference>
<proteinExistence type="predicted"/>
<dbReference type="AlphaFoldDB" id="A0ABD1XNJ1"/>
<protein>
    <submittedName>
        <fullName evidence="1">Uncharacterized protein</fullName>
    </submittedName>
</protein>
<gene>
    <name evidence="1" type="ORF">R1flu_028907</name>
</gene>
<name>A0ABD1XNJ1_9MARC</name>
<keyword evidence="2" id="KW-1185">Reference proteome</keyword>
<comment type="caution">
    <text evidence="1">The sequence shown here is derived from an EMBL/GenBank/DDBJ whole genome shotgun (WGS) entry which is preliminary data.</text>
</comment>